<reference evidence="1" key="1">
    <citation type="submission" date="2018-02" db="EMBL/GenBank/DDBJ databases">
        <title>Rhizophora mucronata_Transcriptome.</title>
        <authorList>
            <person name="Meera S.P."/>
            <person name="Sreeshan A."/>
            <person name="Augustine A."/>
        </authorList>
    </citation>
    <scope>NUCLEOTIDE SEQUENCE</scope>
    <source>
        <tissue evidence="1">Leaf</tissue>
    </source>
</reference>
<protein>
    <submittedName>
        <fullName evidence="1">Uncharacterized protein</fullName>
    </submittedName>
</protein>
<accession>A0A2P2KPK0</accession>
<dbReference type="AlphaFoldDB" id="A0A2P2KPK0"/>
<name>A0A2P2KPK0_RHIMU</name>
<organism evidence="1">
    <name type="scientific">Rhizophora mucronata</name>
    <name type="common">Asiatic mangrove</name>
    <dbReference type="NCBI Taxonomy" id="61149"/>
    <lineage>
        <taxon>Eukaryota</taxon>
        <taxon>Viridiplantae</taxon>
        <taxon>Streptophyta</taxon>
        <taxon>Embryophyta</taxon>
        <taxon>Tracheophyta</taxon>
        <taxon>Spermatophyta</taxon>
        <taxon>Magnoliopsida</taxon>
        <taxon>eudicotyledons</taxon>
        <taxon>Gunneridae</taxon>
        <taxon>Pentapetalae</taxon>
        <taxon>rosids</taxon>
        <taxon>fabids</taxon>
        <taxon>Malpighiales</taxon>
        <taxon>Rhizophoraceae</taxon>
        <taxon>Rhizophora</taxon>
    </lineage>
</organism>
<sequence>MFFIVMLSFFSTQSLCLDFIFIDLISSVCGLGCMSLRVATIFQFPRFGIC</sequence>
<dbReference type="EMBL" id="GGEC01027177">
    <property type="protein sequence ID" value="MBX07661.1"/>
    <property type="molecule type" value="Transcribed_RNA"/>
</dbReference>
<evidence type="ECO:0000313" key="1">
    <source>
        <dbReference type="EMBL" id="MBX07661.1"/>
    </source>
</evidence>
<proteinExistence type="predicted"/>